<evidence type="ECO:0000256" key="14">
    <source>
        <dbReference type="HAMAP-Rule" id="MF_01006"/>
    </source>
</evidence>
<evidence type="ECO:0000256" key="9">
    <source>
        <dbReference type="ARBA" id="ARBA00023136"/>
    </source>
</evidence>
<feature type="transmembrane region" description="Helical" evidence="14">
    <location>
        <begin position="6"/>
        <end position="29"/>
    </location>
</feature>
<gene>
    <name evidence="14 15" type="primary">uppP</name>
    <name evidence="15" type="ORF">Mal48_19250</name>
</gene>
<evidence type="ECO:0000256" key="5">
    <source>
        <dbReference type="ARBA" id="ARBA00022475"/>
    </source>
</evidence>
<dbReference type="GO" id="GO:0050380">
    <property type="term" value="F:undecaprenyl-diphosphatase activity"/>
    <property type="evidence" value="ECO:0007669"/>
    <property type="project" value="UniProtKB-UniRule"/>
</dbReference>
<name>A0A517QM13_9PLAN</name>
<dbReference type="GO" id="GO:0009252">
    <property type="term" value="P:peptidoglycan biosynthetic process"/>
    <property type="evidence" value="ECO:0007669"/>
    <property type="project" value="UniProtKB-KW"/>
</dbReference>
<keyword evidence="14" id="KW-0573">Peptidoglycan synthesis</keyword>
<evidence type="ECO:0000256" key="3">
    <source>
        <dbReference type="ARBA" id="ARBA00012374"/>
    </source>
</evidence>
<feature type="transmembrane region" description="Helical" evidence="14">
    <location>
        <begin position="72"/>
        <end position="90"/>
    </location>
</feature>
<evidence type="ECO:0000256" key="6">
    <source>
        <dbReference type="ARBA" id="ARBA00022692"/>
    </source>
</evidence>
<comment type="subcellular location">
    <subcellularLocation>
        <location evidence="1 14">Cell membrane</location>
        <topology evidence="1 14">Multi-pass membrane protein</topology>
    </subcellularLocation>
</comment>
<keyword evidence="5 14" id="KW-1003">Cell membrane</keyword>
<evidence type="ECO:0000256" key="4">
    <source>
        <dbReference type="ARBA" id="ARBA00021581"/>
    </source>
</evidence>
<dbReference type="EC" id="3.6.1.27" evidence="3 14"/>
<evidence type="ECO:0000256" key="12">
    <source>
        <dbReference type="ARBA" id="ARBA00032932"/>
    </source>
</evidence>
<keyword evidence="10 14" id="KW-0046">Antibiotic resistance</keyword>
<comment type="function">
    <text evidence="14">Catalyzes the dephosphorylation of undecaprenyl diphosphate (UPP). Confers resistance to bacitracin.</text>
</comment>
<feature type="transmembrane region" description="Helical" evidence="14">
    <location>
        <begin position="170"/>
        <end position="191"/>
    </location>
</feature>
<keyword evidence="9 14" id="KW-0472">Membrane</keyword>
<keyword evidence="14" id="KW-0133">Cell shape</keyword>
<comment type="similarity">
    <text evidence="2 14">Belongs to the UppP family.</text>
</comment>
<keyword evidence="7 14" id="KW-0378">Hydrolase</keyword>
<keyword evidence="8 14" id="KW-1133">Transmembrane helix</keyword>
<organism evidence="15 16">
    <name type="scientific">Thalassoglobus polymorphus</name>
    <dbReference type="NCBI Taxonomy" id="2527994"/>
    <lineage>
        <taxon>Bacteria</taxon>
        <taxon>Pseudomonadati</taxon>
        <taxon>Planctomycetota</taxon>
        <taxon>Planctomycetia</taxon>
        <taxon>Planctomycetales</taxon>
        <taxon>Planctomycetaceae</taxon>
        <taxon>Thalassoglobus</taxon>
    </lineage>
</organism>
<dbReference type="InterPro" id="IPR003824">
    <property type="entry name" value="UppP"/>
</dbReference>
<dbReference type="GO" id="GO:0005886">
    <property type="term" value="C:plasma membrane"/>
    <property type="evidence" value="ECO:0007669"/>
    <property type="project" value="UniProtKB-SubCell"/>
</dbReference>
<feature type="transmembrane region" description="Helical" evidence="14">
    <location>
        <begin position="102"/>
        <end position="121"/>
    </location>
</feature>
<evidence type="ECO:0000256" key="10">
    <source>
        <dbReference type="ARBA" id="ARBA00023251"/>
    </source>
</evidence>
<evidence type="ECO:0000313" key="16">
    <source>
        <dbReference type="Proteomes" id="UP000315724"/>
    </source>
</evidence>
<comment type="catalytic activity">
    <reaction evidence="13 14">
        <text>di-trans,octa-cis-undecaprenyl diphosphate + H2O = di-trans,octa-cis-undecaprenyl phosphate + phosphate + H(+)</text>
        <dbReference type="Rhea" id="RHEA:28094"/>
        <dbReference type="ChEBI" id="CHEBI:15377"/>
        <dbReference type="ChEBI" id="CHEBI:15378"/>
        <dbReference type="ChEBI" id="CHEBI:43474"/>
        <dbReference type="ChEBI" id="CHEBI:58405"/>
        <dbReference type="ChEBI" id="CHEBI:60392"/>
        <dbReference type="EC" id="3.6.1.27"/>
    </reaction>
</comment>
<dbReference type="GO" id="GO:0008360">
    <property type="term" value="P:regulation of cell shape"/>
    <property type="evidence" value="ECO:0007669"/>
    <property type="project" value="UniProtKB-KW"/>
</dbReference>
<feature type="transmembrane region" description="Helical" evidence="14">
    <location>
        <begin position="203"/>
        <end position="225"/>
    </location>
</feature>
<evidence type="ECO:0000313" key="15">
    <source>
        <dbReference type="EMBL" id="QDT32678.1"/>
    </source>
</evidence>
<dbReference type="AlphaFoldDB" id="A0A517QM13"/>
<accession>A0A517QM13</accession>
<evidence type="ECO:0000256" key="8">
    <source>
        <dbReference type="ARBA" id="ARBA00022989"/>
    </source>
</evidence>
<dbReference type="KEGG" id="tpol:Mal48_19250"/>
<dbReference type="GO" id="GO:0071555">
    <property type="term" value="P:cell wall organization"/>
    <property type="evidence" value="ECO:0007669"/>
    <property type="project" value="UniProtKB-KW"/>
</dbReference>
<keyword evidence="6 14" id="KW-0812">Transmembrane</keyword>
<dbReference type="EMBL" id="CP036267">
    <property type="protein sequence ID" value="QDT32678.1"/>
    <property type="molecule type" value="Genomic_DNA"/>
</dbReference>
<keyword evidence="14" id="KW-0961">Cell wall biogenesis/degradation</keyword>
<evidence type="ECO:0000256" key="11">
    <source>
        <dbReference type="ARBA" id="ARBA00032707"/>
    </source>
</evidence>
<comment type="miscellaneous">
    <text evidence="14">Bacitracin is thought to be involved in the inhibition of peptidoglycan synthesis by sequestering undecaprenyl diphosphate, thereby reducing the pool of lipid carrier available.</text>
</comment>
<keyword evidence="16" id="KW-1185">Reference proteome</keyword>
<evidence type="ECO:0000256" key="7">
    <source>
        <dbReference type="ARBA" id="ARBA00022801"/>
    </source>
</evidence>
<feature type="transmembrane region" description="Helical" evidence="14">
    <location>
        <begin position="237"/>
        <end position="256"/>
    </location>
</feature>
<dbReference type="HAMAP" id="MF_01006">
    <property type="entry name" value="Undec_diphosphatase"/>
    <property type="match status" value="1"/>
</dbReference>
<dbReference type="PANTHER" id="PTHR30622:SF4">
    <property type="entry name" value="UNDECAPRENYL-DIPHOSPHATASE"/>
    <property type="match status" value="1"/>
</dbReference>
<protein>
    <recommendedName>
        <fullName evidence="4 14">Undecaprenyl-diphosphatase</fullName>
        <ecNumber evidence="3 14">3.6.1.27</ecNumber>
    </recommendedName>
    <alternativeName>
        <fullName evidence="12 14">Bacitracin resistance protein</fullName>
    </alternativeName>
    <alternativeName>
        <fullName evidence="11 14">Undecaprenyl pyrophosphate phosphatase</fullName>
    </alternativeName>
</protein>
<proteinExistence type="inferred from homology"/>
<dbReference type="OrthoDB" id="9808289at2"/>
<dbReference type="Proteomes" id="UP000315724">
    <property type="component" value="Chromosome"/>
</dbReference>
<dbReference type="GO" id="GO:0046677">
    <property type="term" value="P:response to antibiotic"/>
    <property type="evidence" value="ECO:0007669"/>
    <property type="project" value="UniProtKB-UniRule"/>
</dbReference>
<feature type="transmembrane region" description="Helical" evidence="14">
    <location>
        <begin position="41"/>
        <end position="60"/>
    </location>
</feature>
<evidence type="ECO:0000256" key="2">
    <source>
        <dbReference type="ARBA" id="ARBA00010621"/>
    </source>
</evidence>
<reference evidence="15 16" key="1">
    <citation type="submission" date="2019-02" db="EMBL/GenBank/DDBJ databases">
        <title>Deep-cultivation of Planctomycetes and their phenomic and genomic characterization uncovers novel biology.</title>
        <authorList>
            <person name="Wiegand S."/>
            <person name="Jogler M."/>
            <person name="Boedeker C."/>
            <person name="Pinto D."/>
            <person name="Vollmers J."/>
            <person name="Rivas-Marin E."/>
            <person name="Kohn T."/>
            <person name="Peeters S.H."/>
            <person name="Heuer A."/>
            <person name="Rast P."/>
            <person name="Oberbeckmann S."/>
            <person name="Bunk B."/>
            <person name="Jeske O."/>
            <person name="Meyerdierks A."/>
            <person name="Storesund J.E."/>
            <person name="Kallscheuer N."/>
            <person name="Luecker S."/>
            <person name="Lage O.M."/>
            <person name="Pohl T."/>
            <person name="Merkel B.J."/>
            <person name="Hornburger P."/>
            <person name="Mueller R.-W."/>
            <person name="Bruemmer F."/>
            <person name="Labrenz M."/>
            <person name="Spormann A.M."/>
            <person name="Op den Camp H."/>
            <person name="Overmann J."/>
            <person name="Amann R."/>
            <person name="Jetten M.S.M."/>
            <person name="Mascher T."/>
            <person name="Medema M.H."/>
            <person name="Devos D.P."/>
            <person name="Kaster A.-K."/>
            <person name="Ovreas L."/>
            <person name="Rohde M."/>
            <person name="Galperin M.Y."/>
            <person name="Jogler C."/>
        </authorList>
    </citation>
    <scope>NUCLEOTIDE SEQUENCE [LARGE SCALE GENOMIC DNA]</scope>
    <source>
        <strain evidence="15 16">Mal48</strain>
    </source>
</reference>
<evidence type="ECO:0000256" key="1">
    <source>
        <dbReference type="ARBA" id="ARBA00004651"/>
    </source>
</evidence>
<dbReference type="Pfam" id="PF02673">
    <property type="entry name" value="BacA"/>
    <property type="match status" value="1"/>
</dbReference>
<dbReference type="RefSeq" id="WP_145198108.1">
    <property type="nucleotide sequence ID" value="NZ_CP036267.1"/>
</dbReference>
<sequence length="257" mass="27285">MQTWEVIILGIVQGIAEFLPISSSGHLVILESLLGGDLENLELNITLHFGTLLSILVVFRKDLLPVLSNFKLMTSIVIATLPVVVTGLLLKSKFEAASSHAIYAGFGLLITSMLLFVTPRIDVGERQLSEIRYRDAFVIGLFQAIAPMPGISRSGSTIVGALLMGVKREAAASFSFYIAVPALLGATILTLKDLLEEGSAGTPLTTIAIGTFFAFIVGVAALKLLLKLVAAGKLAMFGFYCLALGSIVIASSMLGWL</sequence>
<dbReference type="PANTHER" id="PTHR30622">
    <property type="entry name" value="UNDECAPRENYL-DIPHOSPHATASE"/>
    <property type="match status" value="1"/>
</dbReference>
<evidence type="ECO:0000256" key="13">
    <source>
        <dbReference type="ARBA" id="ARBA00047594"/>
    </source>
</evidence>